<proteinExistence type="predicted"/>
<dbReference type="InterPro" id="IPR049163">
    <property type="entry name" value="Pif1-like_2B_dom"/>
</dbReference>
<dbReference type="AlphaFoldDB" id="A0A0K0F0N7"/>
<reference evidence="3" key="2">
    <citation type="submission" date="2015-08" db="UniProtKB">
        <authorList>
            <consortium name="WormBaseParasite"/>
        </authorList>
    </citation>
    <scope>IDENTIFICATION</scope>
</reference>
<organism evidence="2 3">
    <name type="scientific">Strongyloides venezuelensis</name>
    <name type="common">Threadworm</name>
    <dbReference type="NCBI Taxonomy" id="75913"/>
    <lineage>
        <taxon>Eukaryota</taxon>
        <taxon>Metazoa</taxon>
        <taxon>Ecdysozoa</taxon>
        <taxon>Nematoda</taxon>
        <taxon>Chromadorea</taxon>
        <taxon>Rhabditida</taxon>
        <taxon>Tylenchina</taxon>
        <taxon>Panagrolaimomorpha</taxon>
        <taxon>Strongyloidoidea</taxon>
        <taxon>Strongyloididae</taxon>
        <taxon>Strongyloides</taxon>
    </lineage>
</organism>
<dbReference type="Proteomes" id="UP000035680">
    <property type="component" value="Unassembled WGS sequence"/>
</dbReference>
<dbReference type="STRING" id="75913.A0A0K0F0N7"/>
<protein>
    <submittedName>
        <fullName evidence="3">ATP-dependent DNA helicase</fullName>
    </submittedName>
</protein>
<sequence>MRVKENEIDFAKWVLDIGDNALQKNEDGEVDIPLNLQSFGNLVNDLFGAKNESILEKSNYAILALTNVIVESINNEVLNTLPDNVEKIFSADSIRKDSDTNENYYNMPIENLNQLTPCGIPPHVLNLKVYAVIIVFRNLNIKEELCNETKLRV</sequence>
<evidence type="ECO:0000259" key="1">
    <source>
        <dbReference type="Pfam" id="PF21530"/>
    </source>
</evidence>
<dbReference type="PANTHER" id="PTHR10492">
    <property type="match status" value="1"/>
</dbReference>
<reference evidence="2" key="1">
    <citation type="submission" date="2014-07" db="EMBL/GenBank/DDBJ databases">
        <authorList>
            <person name="Martin A.A"/>
            <person name="De Silva N."/>
        </authorList>
    </citation>
    <scope>NUCLEOTIDE SEQUENCE</scope>
</reference>
<keyword evidence="2" id="KW-1185">Reference proteome</keyword>
<feature type="domain" description="DNA helicase Pif1-like 2B" evidence="1">
    <location>
        <begin position="112"/>
        <end position="153"/>
    </location>
</feature>
<dbReference type="WBParaSite" id="SVE_0235200.1">
    <property type="protein sequence ID" value="SVE_0235200.1"/>
    <property type="gene ID" value="SVE_0235200"/>
</dbReference>
<evidence type="ECO:0000313" key="3">
    <source>
        <dbReference type="WBParaSite" id="SVE_0235200.1"/>
    </source>
</evidence>
<accession>A0A0K0F0N7</accession>
<dbReference type="PANTHER" id="PTHR10492:SF57">
    <property type="entry name" value="ATP-DEPENDENT DNA HELICASE"/>
    <property type="match status" value="1"/>
</dbReference>
<evidence type="ECO:0000313" key="2">
    <source>
        <dbReference type="Proteomes" id="UP000035680"/>
    </source>
</evidence>
<name>A0A0K0F0N7_STRVS</name>
<dbReference type="Pfam" id="PF21530">
    <property type="entry name" value="Pif1_2B_dom"/>
    <property type="match status" value="1"/>
</dbReference>